<sequence length="106" mass="11169">MIACYHFIDRNQTATRDVIALVMLCMTANVWSQTTTTTTTTTPNGLTTTPNGLTTTLGSTTKAASASTPPSVTTTRSSSTNVWIAALPFPIISGLLVSLLVIVSNY</sequence>
<comment type="caution">
    <text evidence="4">The sequence shown here is derived from an EMBL/GenBank/DDBJ whole genome shotgun (WGS) entry which is preliminary data.</text>
</comment>
<keyword evidence="1" id="KW-0812">Transmembrane</keyword>
<organism evidence="4 5">
    <name type="scientific">Rotaria magnacalcarata</name>
    <dbReference type="NCBI Taxonomy" id="392030"/>
    <lineage>
        <taxon>Eukaryota</taxon>
        <taxon>Metazoa</taxon>
        <taxon>Spiralia</taxon>
        <taxon>Gnathifera</taxon>
        <taxon>Rotifera</taxon>
        <taxon>Eurotatoria</taxon>
        <taxon>Bdelloidea</taxon>
        <taxon>Philodinida</taxon>
        <taxon>Philodinidae</taxon>
        <taxon>Rotaria</taxon>
    </lineage>
</organism>
<proteinExistence type="predicted"/>
<name>A0A815ZM56_9BILA</name>
<evidence type="ECO:0000256" key="1">
    <source>
        <dbReference type="SAM" id="Phobius"/>
    </source>
</evidence>
<keyword evidence="1" id="KW-0472">Membrane</keyword>
<gene>
    <name evidence="3" type="ORF">CJN711_LOCUS12861</name>
    <name evidence="4" type="ORF">KQP761_LOCUS20514</name>
</gene>
<evidence type="ECO:0000313" key="5">
    <source>
        <dbReference type="Proteomes" id="UP000663834"/>
    </source>
</evidence>
<feature type="chain" id="PRO_5036229437" evidence="2">
    <location>
        <begin position="33"/>
        <end position="106"/>
    </location>
</feature>
<feature type="transmembrane region" description="Helical" evidence="1">
    <location>
        <begin position="82"/>
        <end position="103"/>
    </location>
</feature>
<dbReference type="Proteomes" id="UP000663834">
    <property type="component" value="Unassembled WGS sequence"/>
</dbReference>
<protein>
    <submittedName>
        <fullName evidence="4">Uncharacterized protein</fullName>
    </submittedName>
</protein>
<dbReference type="Proteomes" id="UP000663855">
    <property type="component" value="Unassembled WGS sequence"/>
</dbReference>
<keyword evidence="1" id="KW-1133">Transmembrane helix</keyword>
<evidence type="ECO:0000313" key="3">
    <source>
        <dbReference type="EMBL" id="CAF1218187.1"/>
    </source>
</evidence>
<reference evidence="4" key="1">
    <citation type="submission" date="2021-02" db="EMBL/GenBank/DDBJ databases">
        <authorList>
            <person name="Nowell W R."/>
        </authorList>
    </citation>
    <scope>NUCLEOTIDE SEQUENCE</scope>
</reference>
<dbReference type="EMBL" id="CAJNOW010010662">
    <property type="protein sequence ID" value="CAF1584606.1"/>
    <property type="molecule type" value="Genomic_DNA"/>
</dbReference>
<keyword evidence="2" id="KW-0732">Signal</keyword>
<dbReference type="EMBL" id="CAJNOV010005611">
    <property type="protein sequence ID" value="CAF1218187.1"/>
    <property type="molecule type" value="Genomic_DNA"/>
</dbReference>
<dbReference type="AlphaFoldDB" id="A0A815ZM56"/>
<accession>A0A815ZM56</accession>
<evidence type="ECO:0000313" key="4">
    <source>
        <dbReference type="EMBL" id="CAF1584606.1"/>
    </source>
</evidence>
<evidence type="ECO:0000256" key="2">
    <source>
        <dbReference type="SAM" id="SignalP"/>
    </source>
</evidence>
<feature type="signal peptide" evidence="2">
    <location>
        <begin position="1"/>
        <end position="32"/>
    </location>
</feature>